<feature type="domain" description="NAD-dependent epimerase/dehydratase" evidence="1">
    <location>
        <begin position="4"/>
        <end position="236"/>
    </location>
</feature>
<protein>
    <submittedName>
        <fullName evidence="2">NAD-dependent epimerase/dehydratase family protein</fullName>
    </submittedName>
</protein>
<dbReference type="InterPro" id="IPR001509">
    <property type="entry name" value="Epimerase_deHydtase"/>
</dbReference>
<dbReference type="AlphaFoldDB" id="A0A7J3VT17"/>
<dbReference type="SUPFAM" id="SSF51735">
    <property type="entry name" value="NAD(P)-binding Rossmann-fold domains"/>
    <property type="match status" value="1"/>
</dbReference>
<proteinExistence type="predicted"/>
<dbReference type="Gene3D" id="3.40.50.720">
    <property type="entry name" value="NAD(P)-binding Rossmann-like Domain"/>
    <property type="match status" value="1"/>
</dbReference>
<dbReference type="PRINTS" id="PR01713">
    <property type="entry name" value="NUCEPIMERASE"/>
</dbReference>
<name>A0A7J3VT17_CALS0</name>
<dbReference type="EMBL" id="DRXH01000087">
    <property type="protein sequence ID" value="HHM44179.1"/>
    <property type="molecule type" value="Genomic_DNA"/>
</dbReference>
<accession>A0A7J3VT17</accession>
<gene>
    <name evidence="2" type="ORF">ENM31_02635</name>
</gene>
<dbReference type="InterPro" id="IPR036291">
    <property type="entry name" value="NAD(P)-bd_dom_sf"/>
</dbReference>
<sequence>MSRVVITGGAGFIGSRAVVKFLEQDYSVDVVDDFSTGDMESLPAHPRLRVFRHDVSVEEGLEEFVNGADAVVHLAAVSSVPACEKDVKRAFEVNVRGVENLAKACSRAGVERIVFSSTAAVYACGNLLSETSPTNPVSVYGNTKLVAEEMLRCLSEQENLCTTVLRIFNVYGRVRPGRGVYGVVDQFIADALSKGCLKVFGDGSQVRDFIHVDDVAEAVFRAVVNAAGGHQVFNIGSGQGISVADLALLIQASIPARKIEVINLPARPADIRYSVADVSKAFKHLGFKPRFNLKTYIEQRTRGW</sequence>
<dbReference type="PANTHER" id="PTHR43245">
    <property type="entry name" value="BIFUNCTIONAL POLYMYXIN RESISTANCE PROTEIN ARNA"/>
    <property type="match status" value="1"/>
</dbReference>
<dbReference type="Pfam" id="PF01370">
    <property type="entry name" value="Epimerase"/>
    <property type="match status" value="1"/>
</dbReference>
<organism evidence="2">
    <name type="scientific">Caldiarchaeum subterraneum</name>
    <dbReference type="NCBI Taxonomy" id="311458"/>
    <lineage>
        <taxon>Archaea</taxon>
        <taxon>Nitrososphaerota</taxon>
        <taxon>Candidatus Caldarchaeales</taxon>
        <taxon>Candidatus Caldarchaeaceae</taxon>
        <taxon>Candidatus Caldarchaeum</taxon>
    </lineage>
</organism>
<comment type="caution">
    <text evidence="2">The sequence shown here is derived from an EMBL/GenBank/DDBJ whole genome shotgun (WGS) entry which is preliminary data.</text>
</comment>
<dbReference type="InterPro" id="IPR050177">
    <property type="entry name" value="Lipid_A_modif_metabolic_enz"/>
</dbReference>
<reference evidence="2" key="1">
    <citation type="journal article" date="2020" name="mSystems">
        <title>Genome- and Community-Level Interaction Insights into Carbon Utilization and Element Cycling Functions of Hydrothermarchaeota in Hydrothermal Sediment.</title>
        <authorList>
            <person name="Zhou Z."/>
            <person name="Liu Y."/>
            <person name="Xu W."/>
            <person name="Pan J."/>
            <person name="Luo Z.H."/>
            <person name="Li M."/>
        </authorList>
    </citation>
    <scope>NUCLEOTIDE SEQUENCE [LARGE SCALE GENOMIC DNA]</scope>
    <source>
        <strain evidence="2">SpSt-1074</strain>
    </source>
</reference>
<evidence type="ECO:0000259" key="1">
    <source>
        <dbReference type="Pfam" id="PF01370"/>
    </source>
</evidence>
<dbReference type="PANTHER" id="PTHR43245:SF13">
    <property type="entry name" value="UDP-D-APIOSE_UDP-D-XYLOSE SYNTHASE 2"/>
    <property type="match status" value="1"/>
</dbReference>
<evidence type="ECO:0000313" key="2">
    <source>
        <dbReference type="EMBL" id="HHM44179.1"/>
    </source>
</evidence>